<proteinExistence type="predicted"/>
<dbReference type="PANTHER" id="PTHR47463">
    <property type="entry name" value="F-BOX PROTEIN SKIP16"/>
    <property type="match status" value="1"/>
</dbReference>
<dbReference type="InterPro" id="IPR036047">
    <property type="entry name" value="F-box-like_dom_sf"/>
</dbReference>
<dbReference type="Pfam" id="PF04379">
    <property type="entry name" value="DUF525"/>
    <property type="match status" value="1"/>
</dbReference>
<reference evidence="4 5" key="2">
    <citation type="journal article" date="2017" name="Nature">
        <title>The Apostasia genome and the evolution of orchids.</title>
        <authorList>
            <person name="Zhang G.Q."/>
            <person name="Liu K.W."/>
            <person name="Li Z."/>
            <person name="Lohaus R."/>
            <person name="Hsiao Y.Y."/>
            <person name="Niu S.C."/>
            <person name="Wang J.Y."/>
            <person name="Lin Y.C."/>
            <person name="Xu Q."/>
            <person name="Chen L.J."/>
            <person name="Yoshida K."/>
            <person name="Fujiwara S."/>
            <person name="Wang Z.W."/>
            <person name="Zhang Y.Q."/>
            <person name="Mitsuda N."/>
            <person name="Wang M."/>
            <person name="Liu G.H."/>
            <person name="Pecoraro L."/>
            <person name="Huang H.X."/>
            <person name="Xiao X.J."/>
            <person name="Lin M."/>
            <person name="Wu X.Y."/>
            <person name="Wu W.L."/>
            <person name="Chen Y.Y."/>
            <person name="Chang S.B."/>
            <person name="Sakamoto S."/>
            <person name="Ohme-Takagi M."/>
            <person name="Yagi M."/>
            <person name="Zeng S.J."/>
            <person name="Shen C.Y."/>
            <person name="Yeh C.M."/>
            <person name="Luo Y.B."/>
            <person name="Tsai W.C."/>
            <person name="Van de Peer Y."/>
            <person name="Liu Z.J."/>
        </authorList>
    </citation>
    <scope>NUCLEOTIDE SEQUENCE [LARGE SCALE GENOMIC DNA]</scope>
    <source>
        <tissue evidence="4">The whole plant</tissue>
    </source>
</reference>
<dbReference type="InterPro" id="IPR037883">
    <property type="entry name" value="Knr4/Smi1-like_sf"/>
</dbReference>
<dbReference type="PROSITE" id="PS51087">
    <property type="entry name" value="APAG"/>
    <property type="match status" value="1"/>
</dbReference>
<gene>
    <name evidence="4" type="primary">SKIP16</name>
    <name evidence="4" type="ORF">MA16_Dca024414</name>
</gene>
<dbReference type="AlphaFoldDB" id="A0A2I0VPK8"/>
<keyword evidence="2" id="KW-0833">Ubl conjugation pathway</keyword>
<dbReference type="SUPFAM" id="SSF81383">
    <property type="entry name" value="F-box domain"/>
    <property type="match status" value="1"/>
</dbReference>
<evidence type="ECO:0000259" key="3">
    <source>
        <dbReference type="PROSITE" id="PS51087"/>
    </source>
</evidence>
<dbReference type="OrthoDB" id="2305498at2759"/>
<dbReference type="EMBL" id="KZ503351">
    <property type="protein sequence ID" value="PKU65346.1"/>
    <property type="molecule type" value="Genomic_DNA"/>
</dbReference>
<organism evidence="4 5">
    <name type="scientific">Dendrobium catenatum</name>
    <dbReference type="NCBI Taxonomy" id="906689"/>
    <lineage>
        <taxon>Eukaryota</taxon>
        <taxon>Viridiplantae</taxon>
        <taxon>Streptophyta</taxon>
        <taxon>Embryophyta</taxon>
        <taxon>Tracheophyta</taxon>
        <taxon>Spermatophyta</taxon>
        <taxon>Magnoliopsida</taxon>
        <taxon>Liliopsida</taxon>
        <taxon>Asparagales</taxon>
        <taxon>Orchidaceae</taxon>
        <taxon>Epidendroideae</taxon>
        <taxon>Malaxideae</taxon>
        <taxon>Dendrobiinae</taxon>
        <taxon>Dendrobium</taxon>
    </lineage>
</organism>
<name>A0A2I0VPK8_9ASPA</name>
<dbReference type="SUPFAM" id="SSF110069">
    <property type="entry name" value="ApaG-like"/>
    <property type="match status" value="1"/>
</dbReference>
<evidence type="ECO:0000256" key="1">
    <source>
        <dbReference type="ARBA" id="ARBA00004906"/>
    </source>
</evidence>
<dbReference type="InterPro" id="IPR007474">
    <property type="entry name" value="ApaG_domain"/>
</dbReference>
<dbReference type="Proteomes" id="UP000233837">
    <property type="component" value="Unassembled WGS sequence"/>
</dbReference>
<accession>A0A2I0VPK8</accession>
<evidence type="ECO:0000313" key="4">
    <source>
        <dbReference type="EMBL" id="PKU65346.1"/>
    </source>
</evidence>
<reference evidence="4 5" key="1">
    <citation type="journal article" date="2016" name="Sci. Rep.">
        <title>The Dendrobium catenatum Lindl. genome sequence provides insights into polysaccharide synthase, floral development and adaptive evolution.</title>
        <authorList>
            <person name="Zhang G.Q."/>
            <person name="Xu Q."/>
            <person name="Bian C."/>
            <person name="Tsai W.C."/>
            <person name="Yeh C.M."/>
            <person name="Liu K.W."/>
            <person name="Yoshida K."/>
            <person name="Zhang L.S."/>
            <person name="Chang S.B."/>
            <person name="Chen F."/>
            <person name="Shi Y."/>
            <person name="Su Y.Y."/>
            <person name="Zhang Y.Q."/>
            <person name="Chen L.J."/>
            <person name="Yin Y."/>
            <person name="Lin M."/>
            <person name="Huang H."/>
            <person name="Deng H."/>
            <person name="Wang Z.W."/>
            <person name="Zhu S.L."/>
            <person name="Zhao X."/>
            <person name="Deng C."/>
            <person name="Niu S.C."/>
            <person name="Huang J."/>
            <person name="Wang M."/>
            <person name="Liu G.H."/>
            <person name="Yang H.J."/>
            <person name="Xiao X.J."/>
            <person name="Hsiao Y.Y."/>
            <person name="Wu W.L."/>
            <person name="Chen Y.Y."/>
            <person name="Mitsuda N."/>
            <person name="Ohme-Takagi M."/>
            <person name="Luo Y.B."/>
            <person name="Van de Peer Y."/>
            <person name="Liu Z.J."/>
        </authorList>
    </citation>
    <scope>NUCLEOTIDE SEQUENCE [LARGE SCALE GENOMIC DNA]</scope>
    <source>
        <tissue evidence="4">The whole plant</tissue>
    </source>
</reference>
<dbReference type="InterPro" id="IPR036767">
    <property type="entry name" value="ApaG_sf"/>
</dbReference>
<dbReference type="STRING" id="906689.A0A2I0VPK8"/>
<comment type="pathway">
    <text evidence="1">Protein modification; protein ubiquitination.</text>
</comment>
<feature type="domain" description="ApaG" evidence="3">
    <location>
        <begin position="324"/>
        <end position="464"/>
    </location>
</feature>
<sequence length="464" mass="51641">MEAVSVMGLESLGGLILETILLKLGPRDASAVACVSSRLRVAASEENLWLNFCDSDFGLSSREDPQGNPCPSFKAAYEKWLKSFLIYPLPLVKRAKQCWSSIRSWMAINFPEANDTLRRGATEAEIKKAEEKLGVKFPLLTRILYRFCDGQDTVALDNSQYRRLAPLGIIGGYKFYDHLVNLHLLPLSQIVMETKEFGRMMGFKSKNIVVAISNYRDKLFFLNCGSGQLYVGTKDLLSSGEMMPCVPSTLVMPRPGDADGLPQGALMLWLEEHSRRLNSGIILTRMLGKARTISLYPEAAPQTPPVRRPETINLYPNAPPTYSTAVTNGVKVRASAIFVPELSSIDGEKQYYFSYSIRMSLIPDGCILNGVYYSSCQLSSRHWIIRSKDDIIDEVSGEAVIGLYPHLMPNQNEFVYESCTHLPDAFGSIEGSFTFVPGSLAHPEGPSFKVKVAPFTLEVPEYIF</sequence>
<evidence type="ECO:0000313" key="5">
    <source>
        <dbReference type="Proteomes" id="UP000233837"/>
    </source>
</evidence>
<dbReference type="Gene3D" id="2.60.40.1470">
    <property type="entry name" value="ApaG domain"/>
    <property type="match status" value="1"/>
</dbReference>
<evidence type="ECO:0000256" key="2">
    <source>
        <dbReference type="ARBA" id="ARBA00022786"/>
    </source>
</evidence>
<protein>
    <submittedName>
        <fullName evidence="4">F-box protein SKIP16</fullName>
    </submittedName>
</protein>
<keyword evidence="5" id="KW-1185">Reference proteome</keyword>
<dbReference type="PANTHER" id="PTHR47463:SF2">
    <property type="entry name" value="F-BOX PROTEIN SKIP16"/>
    <property type="match status" value="1"/>
</dbReference>
<dbReference type="SUPFAM" id="SSF160631">
    <property type="entry name" value="SMI1/KNR4-like"/>
    <property type="match status" value="1"/>
</dbReference>